<accession>A0A815DIH9</accession>
<dbReference type="GO" id="GO:0005509">
    <property type="term" value="F:calcium ion binding"/>
    <property type="evidence" value="ECO:0007669"/>
    <property type="project" value="InterPro"/>
</dbReference>
<proteinExistence type="predicted"/>
<feature type="domain" description="EF-hand" evidence="4">
    <location>
        <begin position="83"/>
        <end position="118"/>
    </location>
</feature>
<keyword evidence="3" id="KW-0106">Calcium</keyword>
<keyword evidence="2" id="KW-0677">Repeat</keyword>
<dbReference type="Proteomes" id="UP000681722">
    <property type="component" value="Unassembled WGS sequence"/>
</dbReference>
<keyword evidence="1" id="KW-0479">Metal-binding</keyword>
<feature type="domain" description="EF-hand" evidence="4">
    <location>
        <begin position="49"/>
        <end position="72"/>
    </location>
</feature>
<evidence type="ECO:0000256" key="1">
    <source>
        <dbReference type="ARBA" id="ARBA00022723"/>
    </source>
</evidence>
<feature type="domain" description="EF-hand" evidence="4">
    <location>
        <begin position="129"/>
        <end position="155"/>
    </location>
</feature>
<dbReference type="InterPro" id="IPR011992">
    <property type="entry name" value="EF-hand-dom_pair"/>
</dbReference>
<dbReference type="PROSITE" id="PS00018">
    <property type="entry name" value="EF_HAND_1"/>
    <property type="match status" value="4"/>
</dbReference>
<dbReference type="InterPro" id="IPR002048">
    <property type="entry name" value="EF_hand_dom"/>
</dbReference>
<dbReference type="PANTHER" id="PTHR45942">
    <property type="entry name" value="PROTEIN PHOSPATASE 3 REGULATORY SUBUNIT B ALPHA ISOFORM TYPE 1"/>
    <property type="match status" value="1"/>
</dbReference>
<dbReference type="AlphaFoldDB" id="A0A815DIH9"/>
<dbReference type="InterPro" id="IPR018247">
    <property type="entry name" value="EF_Hand_1_Ca_BS"/>
</dbReference>
<dbReference type="Gene3D" id="1.10.238.10">
    <property type="entry name" value="EF-hand"/>
    <property type="match status" value="2"/>
</dbReference>
<sequence>MSMTLGRHIFDKYDLDKDGTISFDDLKVLCAEHCSELTDREFEWLKTYVDKDGDNSISYAEFEQFWRKKNRFANAKLNAKQLMIIDKIMEIFQAYDKDKSGELDKNEFLRLKNDLVKAGLIQRTHAFEFDEIDLSKNGTINFNEFIACLININILSGVGIE</sequence>
<name>A0A815DIH9_9BILA</name>
<gene>
    <name evidence="5" type="ORF">GPM918_LOCUS28390</name>
    <name evidence="6" type="ORF">SRO942_LOCUS28886</name>
</gene>
<evidence type="ECO:0000256" key="2">
    <source>
        <dbReference type="ARBA" id="ARBA00022737"/>
    </source>
</evidence>
<dbReference type="SMART" id="SM00054">
    <property type="entry name" value="EFh"/>
    <property type="match status" value="4"/>
</dbReference>
<reference evidence="5" key="1">
    <citation type="submission" date="2021-02" db="EMBL/GenBank/DDBJ databases">
        <authorList>
            <person name="Nowell W R."/>
        </authorList>
    </citation>
    <scope>NUCLEOTIDE SEQUENCE</scope>
</reference>
<evidence type="ECO:0000313" key="6">
    <source>
        <dbReference type="EMBL" id="CAF4117048.1"/>
    </source>
</evidence>
<dbReference type="SUPFAM" id="SSF47473">
    <property type="entry name" value="EF-hand"/>
    <property type="match status" value="1"/>
</dbReference>
<organism evidence="5 7">
    <name type="scientific">Didymodactylos carnosus</name>
    <dbReference type="NCBI Taxonomy" id="1234261"/>
    <lineage>
        <taxon>Eukaryota</taxon>
        <taxon>Metazoa</taxon>
        <taxon>Spiralia</taxon>
        <taxon>Gnathifera</taxon>
        <taxon>Rotifera</taxon>
        <taxon>Eurotatoria</taxon>
        <taxon>Bdelloidea</taxon>
        <taxon>Philodinida</taxon>
        <taxon>Philodinidae</taxon>
        <taxon>Didymodactylos</taxon>
    </lineage>
</organism>
<dbReference type="OrthoDB" id="343296at2759"/>
<dbReference type="Proteomes" id="UP000663829">
    <property type="component" value="Unassembled WGS sequence"/>
</dbReference>
<evidence type="ECO:0000259" key="4">
    <source>
        <dbReference type="PROSITE" id="PS50222"/>
    </source>
</evidence>
<dbReference type="CDD" id="cd00051">
    <property type="entry name" value="EFh"/>
    <property type="match status" value="1"/>
</dbReference>
<dbReference type="Pfam" id="PF13499">
    <property type="entry name" value="EF-hand_7"/>
    <property type="match status" value="2"/>
</dbReference>
<keyword evidence="7" id="KW-1185">Reference proteome</keyword>
<dbReference type="EMBL" id="CAJNOQ010012361">
    <property type="protein sequence ID" value="CAF1298294.1"/>
    <property type="molecule type" value="Genomic_DNA"/>
</dbReference>
<comment type="caution">
    <text evidence="5">The sequence shown here is derived from an EMBL/GenBank/DDBJ whole genome shotgun (WGS) entry which is preliminary data.</text>
</comment>
<evidence type="ECO:0000313" key="5">
    <source>
        <dbReference type="EMBL" id="CAF1298294.1"/>
    </source>
</evidence>
<protein>
    <recommendedName>
        <fullName evidence="4">EF-hand domain-containing protein</fullName>
    </recommendedName>
</protein>
<dbReference type="EMBL" id="CAJOBC010036103">
    <property type="protein sequence ID" value="CAF4117048.1"/>
    <property type="molecule type" value="Genomic_DNA"/>
</dbReference>
<dbReference type="PROSITE" id="PS50222">
    <property type="entry name" value="EF_HAND_2"/>
    <property type="match status" value="4"/>
</dbReference>
<feature type="domain" description="EF-hand" evidence="4">
    <location>
        <begin position="1"/>
        <end position="36"/>
    </location>
</feature>
<evidence type="ECO:0000313" key="7">
    <source>
        <dbReference type="Proteomes" id="UP000663829"/>
    </source>
</evidence>
<evidence type="ECO:0000256" key="3">
    <source>
        <dbReference type="ARBA" id="ARBA00022837"/>
    </source>
</evidence>